<dbReference type="EMBL" id="GGEC01055494">
    <property type="protein sequence ID" value="MBX35978.1"/>
    <property type="molecule type" value="Transcribed_RNA"/>
</dbReference>
<evidence type="ECO:0000313" key="2">
    <source>
        <dbReference type="EMBL" id="MBX35978.1"/>
    </source>
</evidence>
<keyword evidence="1" id="KW-1133">Transmembrane helix</keyword>
<feature type="transmembrane region" description="Helical" evidence="1">
    <location>
        <begin position="7"/>
        <end position="26"/>
    </location>
</feature>
<keyword evidence="1" id="KW-0472">Membrane</keyword>
<proteinExistence type="predicted"/>
<protein>
    <submittedName>
        <fullName evidence="2">Uncharacterized protein</fullName>
    </submittedName>
</protein>
<evidence type="ECO:0000256" key="1">
    <source>
        <dbReference type="SAM" id="Phobius"/>
    </source>
</evidence>
<dbReference type="AlphaFoldDB" id="A0A2P2N0K1"/>
<reference evidence="2" key="1">
    <citation type="submission" date="2018-02" db="EMBL/GenBank/DDBJ databases">
        <title>Rhizophora mucronata_Transcriptome.</title>
        <authorList>
            <person name="Meera S.P."/>
            <person name="Sreeshan A."/>
            <person name="Augustine A."/>
        </authorList>
    </citation>
    <scope>NUCLEOTIDE SEQUENCE</scope>
    <source>
        <tissue evidence="2">Leaf</tissue>
    </source>
</reference>
<accession>A0A2P2N0K1</accession>
<sequence length="63" mass="7720">MFSGQKFVFLLANMLSFVVLFPFQMWKSSLYNHFYDFRIAVSTKKDFVKRWLCFDRKMYEASQ</sequence>
<keyword evidence="1" id="KW-0812">Transmembrane</keyword>
<organism evidence="2">
    <name type="scientific">Rhizophora mucronata</name>
    <name type="common">Asiatic mangrove</name>
    <dbReference type="NCBI Taxonomy" id="61149"/>
    <lineage>
        <taxon>Eukaryota</taxon>
        <taxon>Viridiplantae</taxon>
        <taxon>Streptophyta</taxon>
        <taxon>Embryophyta</taxon>
        <taxon>Tracheophyta</taxon>
        <taxon>Spermatophyta</taxon>
        <taxon>Magnoliopsida</taxon>
        <taxon>eudicotyledons</taxon>
        <taxon>Gunneridae</taxon>
        <taxon>Pentapetalae</taxon>
        <taxon>rosids</taxon>
        <taxon>fabids</taxon>
        <taxon>Malpighiales</taxon>
        <taxon>Rhizophoraceae</taxon>
        <taxon>Rhizophora</taxon>
    </lineage>
</organism>
<name>A0A2P2N0K1_RHIMU</name>